<keyword evidence="3" id="KW-0624">Polysaccharide degradation</keyword>
<keyword evidence="2 3" id="KW-0378">Hydrolase</keyword>
<dbReference type="GO" id="GO:0031176">
    <property type="term" value="F:endo-1,4-beta-xylanase activity"/>
    <property type="evidence" value="ECO:0007669"/>
    <property type="project" value="UniProtKB-UniRule"/>
</dbReference>
<organism evidence="6 7">
    <name type="scientific">Curvularia clavata</name>
    <dbReference type="NCBI Taxonomy" id="95742"/>
    <lineage>
        <taxon>Eukaryota</taxon>
        <taxon>Fungi</taxon>
        <taxon>Dikarya</taxon>
        <taxon>Ascomycota</taxon>
        <taxon>Pezizomycotina</taxon>
        <taxon>Dothideomycetes</taxon>
        <taxon>Pleosporomycetidae</taxon>
        <taxon>Pleosporales</taxon>
        <taxon>Pleosporineae</taxon>
        <taxon>Pleosporaceae</taxon>
        <taxon>Curvularia</taxon>
    </lineage>
</organism>
<keyword evidence="7" id="KW-1185">Reference proteome</keyword>
<dbReference type="Proteomes" id="UP001056012">
    <property type="component" value="Chromosome 7"/>
</dbReference>
<name>A0A9Q8ZGA4_CURCL</name>
<dbReference type="InterPro" id="IPR019826">
    <property type="entry name" value="Carboxylesterase_B_AS"/>
</dbReference>
<comment type="pathway">
    <text evidence="3">Glycan degradation; xylan degradation.</text>
</comment>
<dbReference type="GO" id="GO:0045493">
    <property type="term" value="P:xylan catabolic process"/>
    <property type="evidence" value="ECO:0007669"/>
    <property type="project" value="UniProtKB-UniRule"/>
</dbReference>
<evidence type="ECO:0000313" key="7">
    <source>
        <dbReference type="Proteomes" id="UP001056012"/>
    </source>
</evidence>
<comment type="catalytic activity">
    <reaction evidence="3">
        <text>Endohydrolysis of (1-&gt;4)-beta-D-xylosidic linkages in xylans.</text>
        <dbReference type="EC" id="3.2.1.8"/>
    </reaction>
</comment>
<keyword evidence="3" id="KW-0858">Xylan degradation</keyword>
<dbReference type="AlphaFoldDB" id="A0A9Q8ZGA4"/>
<keyword evidence="3" id="KW-0326">Glycosidase</keyword>
<dbReference type="Gene3D" id="2.60.120.180">
    <property type="match status" value="1"/>
</dbReference>
<feature type="chain" id="PRO_5040169281" description="endo-1,4-beta-xylanase" evidence="4">
    <location>
        <begin position="21"/>
        <end position="832"/>
    </location>
</feature>
<evidence type="ECO:0000313" key="6">
    <source>
        <dbReference type="EMBL" id="USP82124.1"/>
    </source>
</evidence>
<dbReference type="SUPFAM" id="SSF49899">
    <property type="entry name" value="Concanavalin A-like lectins/glucanases"/>
    <property type="match status" value="1"/>
</dbReference>
<reference evidence="6" key="1">
    <citation type="submission" date="2021-12" db="EMBL/GenBank/DDBJ databases">
        <title>Curvularia clavata genome.</title>
        <authorList>
            <person name="Cao Y."/>
        </authorList>
    </citation>
    <scope>NUCLEOTIDE SEQUENCE</scope>
    <source>
        <strain evidence="6">Yc1106</strain>
    </source>
</reference>
<keyword evidence="3" id="KW-0119">Carbohydrate metabolism</keyword>
<evidence type="ECO:0000256" key="1">
    <source>
        <dbReference type="ARBA" id="ARBA00005964"/>
    </source>
</evidence>
<dbReference type="InterPro" id="IPR013319">
    <property type="entry name" value="GH11/12"/>
</dbReference>
<evidence type="ECO:0000259" key="5">
    <source>
        <dbReference type="PROSITE" id="PS51761"/>
    </source>
</evidence>
<evidence type="ECO:0000256" key="4">
    <source>
        <dbReference type="SAM" id="SignalP"/>
    </source>
</evidence>
<dbReference type="OrthoDB" id="2115822at2759"/>
<dbReference type="SUPFAM" id="SSF53474">
    <property type="entry name" value="alpha/beta-Hydrolases"/>
    <property type="match status" value="1"/>
</dbReference>
<dbReference type="Pfam" id="PF00457">
    <property type="entry name" value="Glyco_hydro_11"/>
    <property type="match status" value="1"/>
</dbReference>
<dbReference type="EC" id="3.2.1.8" evidence="3"/>
<dbReference type="InterPro" id="IPR013320">
    <property type="entry name" value="ConA-like_dom_sf"/>
</dbReference>
<dbReference type="InterPro" id="IPR050309">
    <property type="entry name" value="Type-B_Carboxylest/Lipase"/>
</dbReference>
<dbReference type="PANTHER" id="PTHR11559">
    <property type="entry name" value="CARBOXYLESTERASE"/>
    <property type="match status" value="1"/>
</dbReference>
<protein>
    <recommendedName>
        <fullName evidence="3">endo-1,4-beta-xylanase</fullName>
        <ecNumber evidence="3">3.2.1.8</ecNumber>
    </recommendedName>
</protein>
<dbReference type="Gene3D" id="3.40.50.1820">
    <property type="entry name" value="alpha/beta hydrolase"/>
    <property type="match status" value="1"/>
</dbReference>
<dbReference type="InterPro" id="IPR029058">
    <property type="entry name" value="AB_hydrolase_fold"/>
</dbReference>
<dbReference type="PROSITE" id="PS00122">
    <property type="entry name" value="CARBOXYLESTERASE_B_1"/>
    <property type="match status" value="1"/>
</dbReference>
<evidence type="ECO:0000256" key="3">
    <source>
        <dbReference type="PROSITE-ProRule" id="PRU01097"/>
    </source>
</evidence>
<feature type="domain" description="GH11" evidence="5">
    <location>
        <begin position="648"/>
        <end position="830"/>
    </location>
</feature>
<dbReference type="Pfam" id="PF00135">
    <property type="entry name" value="COesterase"/>
    <property type="match status" value="1"/>
</dbReference>
<gene>
    <name evidence="6" type="ORF">yc1106_09398</name>
</gene>
<feature type="active site" description="Nucleophile" evidence="3">
    <location>
        <position position="731"/>
    </location>
</feature>
<keyword evidence="4" id="KW-0732">Signal</keyword>
<accession>A0A9Q8ZGA4</accession>
<feature type="signal peptide" evidence="4">
    <location>
        <begin position="1"/>
        <end position="20"/>
    </location>
</feature>
<comment type="similarity">
    <text evidence="3">Belongs to the glycosyl hydrolase 11 (cellulase G) family.</text>
</comment>
<proteinExistence type="inferred from homology"/>
<comment type="similarity">
    <text evidence="1">Belongs to the type-B carboxylesterase/lipase family.</text>
</comment>
<dbReference type="PROSITE" id="PS51761">
    <property type="entry name" value="GH11_3"/>
    <property type="match status" value="1"/>
</dbReference>
<evidence type="ECO:0000256" key="2">
    <source>
        <dbReference type="ARBA" id="ARBA00022801"/>
    </source>
</evidence>
<dbReference type="InterPro" id="IPR033123">
    <property type="entry name" value="GH11_dom"/>
</dbReference>
<dbReference type="EMBL" id="CP089280">
    <property type="protein sequence ID" value="USP82124.1"/>
    <property type="molecule type" value="Genomic_DNA"/>
</dbReference>
<dbReference type="VEuPathDB" id="FungiDB:yc1106_09398"/>
<feature type="active site" description="Proton donor" evidence="3">
    <location>
        <position position="817"/>
    </location>
</feature>
<dbReference type="InterPro" id="IPR002018">
    <property type="entry name" value="CarbesteraseB"/>
</dbReference>
<sequence>MVRYLSILLPLALQATLGLATCPNITLPWGLYQPSQSLNRGTICVYKNVRFGKKPVRFQKPQQPDAVTSPSLQPTQAPACYQVLPATPKPKTSAAIADDGTPPFTGPLPGDEDEAGMSEDCLFADLYVPASALNAPFAKLPVVIWFYGGGFIFGSKDTGTTARYDMPFYSGQGLLSQGHDFVFVAGNYRMGAFGWLAGPTVVQNGAANAGLWDQRLLVDFVTNHIGSFGGRADGISLWGESAGAGSILHQLTSSPPISNIQTVLLQSPAYLWQWNPKNDGYPAAIYEKLTTACKCNTSTDTFKCLQKLPVKQLQVCNTNIVNSELQDTGLIPFNPAIDEVFIKDLPTVSFQKGNFAPLKALLVSHVLDESKTFIPPYITTNSTMEKFEQFLGYFMPGDRYREQRTAINSQYPVSSFLGEKGAWKRAHAVIQDSSFTCNTRFIFDAYYNTKPTTPAYMMHYSFFGALGYALHASDLMPTYWNKDLTFENFTNFMNDTISPGITKIAAKLAYKEFSQLSPTYQSYLASFATVRYPSASGEKTPYWHPAHPDTKSNQLEQVMDVSWGFKSYFDNRFVDNQNSGTVCSFWRNMSLWVENAVRTQPQETAMFQRQGNILTMVSFTAGLVAFATIIGVIAAPVEGPTESTISKRSSPNSSGTNNGFYYQFWTDGAGGSATYTNKAAGEYSVSWQGISDMTSGKGWKSAQPRNITFTGKVNAQGNFYLAVYTWSQHGENYILENYGSYNPCSQGQKVATITSDGSSYEICTVNRGNNYIQNWSIRQNKRSSGTVTTANHYNAYAAHGLNHNPLSQAAYQIVSTEGFGSSGSADITVSGT</sequence>